<gene>
    <name evidence="2" type="ORF">P5673_027822</name>
</gene>
<keyword evidence="3" id="KW-1185">Reference proteome</keyword>
<evidence type="ECO:0000313" key="2">
    <source>
        <dbReference type="EMBL" id="KAK2551417.1"/>
    </source>
</evidence>
<evidence type="ECO:0000313" key="3">
    <source>
        <dbReference type="Proteomes" id="UP001249851"/>
    </source>
</evidence>
<feature type="region of interest" description="Disordered" evidence="1">
    <location>
        <begin position="1"/>
        <end position="51"/>
    </location>
</feature>
<accession>A0AAD9UVQ0</accession>
<reference evidence="2" key="2">
    <citation type="journal article" date="2023" name="Science">
        <title>Genomic signatures of disease resistance in endangered staghorn corals.</title>
        <authorList>
            <person name="Vollmer S.V."/>
            <person name="Selwyn J.D."/>
            <person name="Despard B.A."/>
            <person name="Roesel C.L."/>
        </authorList>
    </citation>
    <scope>NUCLEOTIDE SEQUENCE</scope>
    <source>
        <strain evidence="2">K2</strain>
    </source>
</reference>
<organism evidence="2 3">
    <name type="scientific">Acropora cervicornis</name>
    <name type="common">Staghorn coral</name>
    <dbReference type="NCBI Taxonomy" id="6130"/>
    <lineage>
        <taxon>Eukaryota</taxon>
        <taxon>Metazoa</taxon>
        <taxon>Cnidaria</taxon>
        <taxon>Anthozoa</taxon>
        <taxon>Hexacorallia</taxon>
        <taxon>Scleractinia</taxon>
        <taxon>Astrocoeniina</taxon>
        <taxon>Acroporidae</taxon>
        <taxon>Acropora</taxon>
    </lineage>
</organism>
<protein>
    <submittedName>
        <fullName evidence="2">Uncharacterized protein</fullName>
    </submittedName>
</protein>
<evidence type="ECO:0000256" key="1">
    <source>
        <dbReference type="SAM" id="MobiDB-lite"/>
    </source>
</evidence>
<feature type="compositionally biased region" description="Polar residues" evidence="1">
    <location>
        <begin position="37"/>
        <end position="49"/>
    </location>
</feature>
<dbReference type="AlphaFoldDB" id="A0AAD9UVQ0"/>
<reference evidence="2" key="1">
    <citation type="journal article" date="2023" name="G3 (Bethesda)">
        <title>Whole genome assembly and annotation of the endangered Caribbean coral Acropora cervicornis.</title>
        <authorList>
            <person name="Selwyn J.D."/>
            <person name="Vollmer S.V."/>
        </authorList>
    </citation>
    <scope>NUCLEOTIDE SEQUENCE</scope>
    <source>
        <strain evidence="2">K2</strain>
    </source>
</reference>
<name>A0AAD9UVQ0_ACRCE</name>
<dbReference type="Proteomes" id="UP001249851">
    <property type="component" value="Unassembled WGS sequence"/>
</dbReference>
<proteinExistence type="predicted"/>
<dbReference type="EMBL" id="JARQWQ010000098">
    <property type="protein sequence ID" value="KAK2551417.1"/>
    <property type="molecule type" value="Genomic_DNA"/>
</dbReference>
<comment type="caution">
    <text evidence="2">The sequence shown here is derived from an EMBL/GenBank/DDBJ whole genome shotgun (WGS) entry which is preliminary data.</text>
</comment>
<sequence length="231" mass="25431">MINSAKAAAVEEQEENKDKIEGGGNVELTQDDPALGLQTSPPSTVTGLSKSFGASDIPITIIAGTSEDPFYGEGTQKKFSELKLSVDYFSGKYDELLKKIQSNNDKTGKLTADIRIVKQDFSITQKPSDEAKKEIDELAQYLRRGCIEISGLKPNDEVDCFELVKTIGKEMGMDLGDEDISTAHPLPTFNQATDSKLIVKFTRRAVRDEFYASRKEMAGKKASSIKFSERS</sequence>